<protein>
    <submittedName>
        <fullName evidence="2">Uncharacterized protein</fullName>
    </submittedName>
</protein>
<proteinExistence type="predicted"/>
<name>M0DVN5_9EURY</name>
<dbReference type="EMBL" id="AOJE01000051">
    <property type="protein sequence ID" value="ELZ38782.1"/>
    <property type="molecule type" value="Genomic_DNA"/>
</dbReference>
<dbReference type="RefSeq" id="WP_004048519.1">
    <property type="nucleotide sequence ID" value="NZ_AOJE01000051.1"/>
</dbReference>
<keyword evidence="3" id="KW-1185">Reference proteome</keyword>
<dbReference type="eggNOG" id="ENOG502N62G">
    <property type="taxonomic scope" value="Archaea"/>
</dbReference>
<comment type="caution">
    <text evidence="2">The sequence shown here is derived from an EMBL/GenBank/DDBJ whole genome shotgun (WGS) entry which is preliminary data.</text>
</comment>
<evidence type="ECO:0000256" key="1">
    <source>
        <dbReference type="SAM" id="MobiDB-lite"/>
    </source>
</evidence>
<gene>
    <name evidence="2" type="ORF">C471_09435</name>
</gene>
<dbReference type="STRING" id="1227484.C471_09435"/>
<evidence type="ECO:0000313" key="3">
    <source>
        <dbReference type="Proteomes" id="UP000011514"/>
    </source>
</evidence>
<organism evidence="2 3">
    <name type="scientific">Halorubrum saccharovorum DSM 1137</name>
    <dbReference type="NCBI Taxonomy" id="1227484"/>
    <lineage>
        <taxon>Archaea</taxon>
        <taxon>Methanobacteriati</taxon>
        <taxon>Methanobacteriota</taxon>
        <taxon>Stenosarchaea group</taxon>
        <taxon>Halobacteria</taxon>
        <taxon>Halobacteriales</taxon>
        <taxon>Haloferacaceae</taxon>
        <taxon>Halorubrum</taxon>
    </lineage>
</organism>
<evidence type="ECO:0000313" key="2">
    <source>
        <dbReference type="EMBL" id="ELZ38782.1"/>
    </source>
</evidence>
<feature type="compositionally biased region" description="Basic and acidic residues" evidence="1">
    <location>
        <begin position="14"/>
        <end position="25"/>
    </location>
</feature>
<dbReference type="AlphaFoldDB" id="M0DVN5"/>
<reference evidence="2 3" key="1">
    <citation type="journal article" date="2014" name="PLoS Genet.">
        <title>Phylogenetically driven sequencing of extremely halophilic archaea reveals strategies for static and dynamic osmo-response.</title>
        <authorList>
            <person name="Becker E.A."/>
            <person name="Seitzer P.M."/>
            <person name="Tritt A."/>
            <person name="Larsen D."/>
            <person name="Krusor M."/>
            <person name="Yao A.I."/>
            <person name="Wu D."/>
            <person name="Madern D."/>
            <person name="Eisen J.A."/>
            <person name="Darling A.E."/>
            <person name="Facciotti M.T."/>
        </authorList>
    </citation>
    <scope>NUCLEOTIDE SEQUENCE [LARGE SCALE GENOMIC DNA]</scope>
    <source>
        <strain evidence="2 3">DSM 1137</strain>
    </source>
</reference>
<dbReference type="PATRIC" id="fig|1227484.4.peg.1880"/>
<feature type="compositionally biased region" description="Polar residues" evidence="1">
    <location>
        <begin position="1"/>
        <end position="12"/>
    </location>
</feature>
<sequence length="272" mass="27957">MATNNPNITATDENGEKLSDSEVRVNGRAPSGGSSVETGLVDSNDDGTAELVEDDADLGGGDLLNVGNFNTPGGFAGLSDTGTLLTSQVPDLAITEVYVVASQSDRLALTDIQEGDVAIEEDTDDGYIFSGGDPSQSANWSQLSSYNVPVDSVFGRTGDVQAQETDYDSFYALLGGDPNFASLSIGGDMAIQGVVASGSVTLSSGSAIVDLGLSASGATFDPAIGVDDPGADVKLACRLFWDSSAGTYKLEIVEDGTSVGNPTVNYDIKRVR</sequence>
<accession>M0DVN5</accession>
<dbReference type="Proteomes" id="UP000011514">
    <property type="component" value="Unassembled WGS sequence"/>
</dbReference>
<feature type="region of interest" description="Disordered" evidence="1">
    <location>
        <begin position="1"/>
        <end position="45"/>
    </location>
</feature>